<evidence type="ECO:0000256" key="6">
    <source>
        <dbReference type="ARBA" id="ARBA00023244"/>
    </source>
</evidence>
<dbReference type="SUPFAM" id="SSF51735">
    <property type="entry name" value="NAD(P)-binding Rossmann-fold domains"/>
    <property type="match status" value="1"/>
</dbReference>
<comment type="catalytic activity">
    <reaction evidence="7 8">
        <text>(S)-4-amino-5-oxopentanoate + tRNA(Glu) + NADP(+) = L-glutamyl-tRNA(Glu) + NADPH + H(+)</text>
        <dbReference type="Rhea" id="RHEA:12344"/>
        <dbReference type="Rhea" id="RHEA-COMP:9663"/>
        <dbReference type="Rhea" id="RHEA-COMP:9680"/>
        <dbReference type="ChEBI" id="CHEBI:15378"/>
        <dbReference type="ChEBI" id="CHEBI:57501"/>
        <dbReference type="ChEBI" id="CHEBI:57783"/>
        <dbReference type="ChEBI" id="CHEBI:58349"/>
        <dbReference type="ChEBI" id="CHEBI:78442"/>
        <dbReference type="ChEBI" id="CHEBI:78520"/>
        <dbReference type="EC" id="1.2.1.70"/>
    </reaction>
</comment>
<evidence type="ECO:0000256" key="3">
    <source>
        <dbReference type="ARBA" id="ARBA00012970"/>
    </source>
</evidence>
<evidence type="ECO:0000256" key="1">
    <source>
        <dbReference type="ARBA" id="ARBA00005059"/>
    </source>
</evidence>
<dbReference type="InterPro" id="IPR036343">
    <property type="entry name" value="GluRdtase_N_sf"/>
</dbReference>
<dbReference type="InterPro" id="IPR015896">
    <property type="entry name" value="4pyrrol_synth_GluRdtase_dimer"/>
</dbReference>
<dbReference type="InterPro" id="IPR036453">
    <property type="entry name" value="GluRdtase_dimer_dom_sf"/>
</dbReference>
<accession>A0A6V3NYW5</accession>
<dbReference type="SUPFAM" id="SSF69742">
    <property type="entry name" value="Glutamyl tRNA-reductase catalytic, N-terminal domain"/>
    <property type="match status" value="1"/>
</dbReference>
<protein>
    <recommendedName>
        <fullName evidence="3 8">Glutamyl-tRNA reductase</fullName>
        <ecNumber evidence="3 8">1.2.1.70</ecNumber>
    </recommendedName>
</protein>
<dbReference type="InterPro" id="IPR015895">
    <property type="entry name" value="4pyrrol_synth_GluRdtase_N"/>
</dbReference>
<feature type="domain" description="Quinate/shikimate 5-dehydrogenase/glutamyl-tRNA reductase" evidence="10">
    <location>
        <begin position="286"/>
        <end position="418"/>
    </location>
</feature>
<sequence>MSCPFITRLRFSSLFLGLFAASLYFTRSPHTAHASLSSSLATRQQSPSQMASFRPQCKNRLARKLRQTRVMELTSPMDSGMFTLPGPHATVEAPRCPVTGIALPGTVHVVGLSHHTADVSVREKLAIPEAEWKAQAARLNAMPSIEEAGILSTCNRFEVYYVSHDTEQANSEVMNFLKDKSGLAQDELHPNLFFHDGTEAIDHVLRVSSGLDSLVVGEGQILSQVKNCAAHGGDEDGSFGKVLGKLFNVAVSTGKRVRSETGISKGAVSISSAAAQLAEMKVKEDLGMDFKDARIAIIGAGEMTRLLVTHLASTNAKQPLHIVNRGRERMERLSEMFPNVDMSLHTLDEMWDQIGDADIVFTSTFSQDPLVSKATLEQHPRNGKKLMLVDISVPVNVDYDAKEAEGVVAYHVDDLKQVIDANKEKRMAAVKEAEVLIEGEIRDFEGWKQSLRCIPAIKMLREKGETIRQKELAQAEKVLGGLSQKERDTVERVTKGIIAKLLHGPMSHLRDPEEEMQRVEYKLETMQKMFQLGQIDPHAVVFSDKKKKNKKKKANQAA</sequence>
<dbReference type="InterPro" id="IPR000343">
    <property type="entry name" value="4pyrrol_synth_GluRdtase"/>
</dbReference>
<dbReference type="PANTHER" id="PTHR43120:SF1">
    <property type="entry name" value="GLUTAMYL-TRNA REDUCTASE 1, CHLOROPLASTIC"/>
    <property type="match status" value="1"/>
</dbReference>
<organism evidence="12">
    <name type="scientific">Lotharella globosa</name>
    <dbReference type="NCBI Taxonomy" id="91324"/>
    <lineage>
        <taxon>Eukaryota</taxon>
        <taxon>Sar</taxon>
        <taxon>Rhizaria</taxon>
        <taxon>Cercozoa</taxon>
        <taxon>Chlorarachniophyceae</taxon>
        <taxon>Lotharella</taxon>
    </lineage>
</organism>
<evidence type="ECO:0000256" key="4">
    <source>
        <dbReference type="ARBA" id="ARBA00022857"/>
    </source>
</evidence>
<dbReference type="Pfam" id="PF01488">
    <property type="entry name" value="Shikimate_DH"/>
    <property type="match status" value="1"/>
</dbReference>
<keyword evidence="4 8" id="KW-0521">NADP</keyword>
<comment type="pathway">
    <text evidence="1 8">Porphyrin-containing compound metabolism; protoporphyrin-IX biosynthesis; 5-aminolevulinate from L-glutamyl-tRNA(Glu): step 1/2.</text>
</comment>
<dbReference type="EC" id="1.2.1.70" evidence="3 8"/>
<feature type="domain" description="Tetrapyrrole biosynthesis glutamyl-tRNA reductase dimerisation" evidence="9">
    <location>
        <begin position="432"/>
        <end position="532"/>
    </location>
</feature>
<dbReference type="UniPathway" id="UPA00251">
    <property type="reaction ID" value="UER00316"/>
</dbReference>
<evidence type="ECO:0000259" key="11">
    <source>
        <dbReference type="Pfam" id="PF05201"/>
    </source>
</evidence>
<dbReference type="GO" id="GO:0008883">
    <property type="term" value="F:glutamyl-tRNA reductase activity"/>
    <property type="evidence" value="ECO:0007669"/>
    <property type="project" value="UniProtKB-EC"/>
</dbReference>
<evidence type="ECO:0000259" key="10">
    <source>
        <dbReference type="Pfam" id="PF01488"/>
    </source>
</evidence>
<dbReference type="Gene3D" id="3.30.460.30">
    <property type="entry name" value="Glutamyl-tRNA reductase, N-terminal domain"/>
    <property type="match status" value="1"/>
</dbReference>
<dbReference type="InterPro" id="IPR018214">
    <property type="entry name" value="GluRdtase_CS"/>
</dbReference>
<dbReference type="PROSITE" id="PS00747">
    <property type="entry name" value="GLUTR"/>
    <property type="match status" value="1"/>
</dbReference>
<proteinExistence type="inferred from homology"/>
<dbReference type="PANTHER" id="PTHR43120">
    <property type="entry name" value="GLUTAMYL-TRNA REDUCTASE 1, CHLOROPLASTIC"/>
    <property type="match status" value="1"/>
</dbReference>
<dbReference type="GO" id="GO:0006782">
    <property type="term" value="P:protoporphyrinogen IX biosynthetic process"/>
    <property type="evidence" value="ECO:0007669"/>
    <property type="project" value="UniProtKB-UniPathway"/>
</dbReference>
<gene>
    <name evidence="12" type="ORF">LGLO00237_LOCUS19256</name>
</gene>
<dbReference type="FunFam" id="3.30.460.30:FF:000001">
    <property type="entry name" value="Glutamyl-tRNA reductase"/>
    <property type="match status" value="1"/>
</dbReference>
<dbReference type="Gene3D" id="3.40.50.720">
    <property type="entry name" value="NAD(P)-binding Rossmann-like Domain"/>
    <property type="match status" value="1"/>
</dbReference>
<dbReference type="GO" id="GO:0050661">
    <property type="term" value="F:NADP binding"/>
    <property type="evidence" value="ECO:0007669"/>
    <property type="project" value="InterPro"/>
</dbReference>
<keyword evidence="6 8" id="KW-0627">Porphyrin biosynthesis</keyword>
<evidence type="ECO:0000256" key="2">
    <source>
        <dbReference type="ARBA" id="ARBA00005916"/>
    </source>
</evidence>
<dbReference type="NCBIfam" id="TIGR01035">
    <property type="entry name" value="hemA"/>
    <property type="match status" value="1"/>
</dbReference>
<name>A0A6V3NYW5_9EUKA</name>
<evidence type="ECO:0000256" key="8">
    <source>
        <dbReference type="RuleBase" id="RU000584"/>
    </source>
</evidence>
<reference evidence="12" key="1">
    <citation type="submission" date="2021-01" db="EMBL/GenBank/DDBJ databases">
        <authorList>
            <person name="Corre E."/>
            <person name="Pelletier E."/>
            <person name="Niang G."/>
            <person name="Scheremetjew M."/>
            <person name="Finn R."/>
            <person name="Kale V."/>
            <person name="Holt S."/>
            <person name="Cochrane G."/>
            <person name="Meng A."/>
            <person name="Brown T."/>
            <person name="Cohen L."/>
        </authorList>
    </citation>
    <scope>NUCLEOTIDE SEQUENCE</scope>
    <source>
        <strain evidence="12">CCCM811</strain>
    </source>
</reference>
<dbReference type="Pfam" id="PF00745">
    <property type="entry name" value="GlutR_dimer"/>
    <property type="match status" value="1"/>
</dbReference>
<dbReference type="SUPFAM" id="SSF69075">
    <property type="entry name" value="Glutamyl tRNA-reductase dimerization domain"/>
    <property type="match status" value="1"/>
</dbReference>
<dbReference type="AlphaFoldDB" id="A0A6V3NYW5"/>
<dbReference type="InterPro" id="IPR006151">
    <property type="entry name" value="Shikm_DH/Glu-tRNA_Rdtase"/>
</dbReference>
<dbReference type="Pfam" id="PF05201">
    <property type="entry name" value="GlutR_N"/>
    <property type="match status" value="1"/>
</dbReference>
<evidence type="ECO:0000256" key="5">
    <source>
        <dbReference type="ARBA" id="ARBA00023002"/>
    </source>
</evidence>
<dbReference type="EMBL" id="HBIV01026861">
    <property type="protein sequence ID" value="CAE0667633.1"/>
    <property type="molecule type" value="Transcribed_RNA"/>
</dbReference>
<dbReference type="CDD" id="cd05213">
    <property type="entry name" value="NAD_bind_Glutamyl_tRNA_reduct"/>
    <property type="match status" value="1"/>
</dbReference>
<keyword evidence="5 8" id="KW-0560">Oxidoreductase</keyword>
<comment type="similarity">
    <text evidence="2 8">Belongs to the glutamyl-tRNA reductase family.</text>
</comment>
<feature type="domain" description="Glutamyl-tRNA reductase N-terminal" evidence="11">
    <location>
        <begin position="110"/>
        <end position="261"/>
    </location>
</feature>
<evidence type="ECO:0000256" key="7">
    <source>
        <dbReference type="ARBA" id="ARBA00047464"/>
    </source>
</evidence>
<evidence type="ECO:0000313" key="12">
    <source>
        <dbReference type="EMBL" id="CAE0667633.1"/>
    </source>
</evidence>
<dbReference type="InterPro" id="IPR036291">
    <property type="entry name" value="NAD(P)-bd_dom_sf"/>
</dbReference>
<dbReference type="HAMAP" id="MF_00087">
    <property type="entry name" value="Glu_tRNA_reductase"/>
    <property type="match status" value="1"/>
</dbReference>
<evidence type="ECO:0000259" key="9">
    <source>
        <dbReference type="Pfam" id="PF00745"/>
    </source>
</evidence>